<comment type="caution">
    <text evidence="1">The sequence shown here is derived from an EMBL/GenBank/DDBJ whole genome shotgun (WGS) entry which is preliminary data.</text>
</comment>
<reference evidence="1 2" key="1">
    <citation type="journal article" date="2017" name="PLoS Biol.">
        <title>The sea cucumber genome provides insights into morphological evolution and visceral regeneration.</title>
        <authorList>
            <person name="Zhang X."/>
            <person name="Sun L."/>
            <person name="Yuan J."/>
            <person name="Sun Y."/>
            <person name="Gao Y."/>
            <person name="Zhang L."/>
            <person name="Li S."/>
            <person name="Dai H."/>
            <person name="Hamel J.F."/>
            <person name="Liu C."/>
            <person name="Yu Y."/>
            <person name="Liu S."/>
            <person name="Lin W."/>
            <person name="Guo K."/>
            <person name="Jin S."/>
            <person name="Xu P."/>
            <person name="Storey K.B."/>
            <person name="Huan P."/>
            <person name="Zhang T."/>
            <person name="Zhou Y."/>
            <person name="Zhang J."/>
            <person name="Lin C."/>
            <person name="Li X."/>
            <person name="Xing L."/>
            <person name="Huo D."/>
            <person name="Sun M."/>
            <person name="Wang L."/>
            <person name="Mercier A."/>
            <person name="Li F."/>
            <person name="Yang H."/>
            <person name="Xiang J."/>
        </authorList>
    </citation>
    <scope>NUCLEOTIDE SEQUENCE [LARGE SCALE GENOMIC DNA]</scope>
    <source>
        <strain evidence="1">Shaxun</strain>
        <tissue evidence="1">Muscle</tissue>
    </source>
</reference>
<dbReference type="EMBL" id="MRZV01001161">
    <property type="protein sequence ID" value="PIK40116.1"/>
    <property type="molecule type" value="Genomic_DNA"/>
</dbReference>
<keyword evidence="2" id="KW-1185">Reference proteome</keyword>
<dbReference type="Proteomes" id="UP000230750">
    <property type="component" value="Unassembled WGS sequence"/>
</dbReference>
<dbReference type="AlphaFoldDB" id="A0A2G8JWI1"/>
<dbReference type="OrthoDB" id="10065209at2759"/>
<gene>
    <name evidence="1" type="ORF">BSL78_23039</name>
</gene>
<evidence type="ECO:0008006" key="3">
    <source>
        <dbReference type="Google" id="ProtNLM"/>
    </source>
</evidence>
<proteinExistence type="predicted"/>
<protein>
    <recommendedName>
        <fullName evidence="3">Retrotransposon gag domain-containing protein</fullName>
    </recommendedName>
</protein>
<organism evidence="1 2">
    <name type="scientific">Stichopus japonicus</name>
    <name type="common">Sea cucumber</name>
    <dbReference type="NCBI Taxonomy" id="307972"/>
    <lineage>
        <taxon>Eukaryota</taxon>
        <taxon>Metazoa</taxon>
        <taxon>Echinodermata</taxon>
        <taxon>Eleutherozoa</taxon>
        <taxon>Echinozoa</taxon>
        <taxon>Holothuroidea</taxon>
        <taxon>Aspidochirotacea</taxon>
        <taxon>Aspidochirotida</taxon>
        <taxon>Stichopodidae</taxon>
        <taxon>Apostichopus</taxon>
    </lineage>
</organism>
<sequence>MSSRALKDLQKQLDGLAAELARAKVGKPDAQPNTVYVLPSERKLRTFTGTDGLPVMTFVEDIRTALKLRRLQGTDATEFVMTYLAGAARQEIRHQPDKVSSDAYAILRTLCETFGERRSQGSVMREICSSVQKDGETVSEFAFRLMALADEFAKIPGAPKPETAIKEQFRDGLLDGVLRRELKRLMKEDKGITFIKLRDWHLIWRKRKRFRTEAYSTSSC</sequence>
<accession>A0A2G8JWI1</accession>
<evidence type="ECO:0000313" key="2">
    <source>
        <dbReference type="Proteomes" id="UP000230750"/>
    </source>
</evidence>
<name>A0A2G8JWI1_STIJA</name>
<evidence type="ECO:0000313" key="1">
    <source>
        <dbReference type="EMBL" id="PIK40116.1"/>
    </source>
</evidence>